<feature type="domain" description="EndoU" evidence="14">
    <location>
        <begin position="311"/>
        <end position="579"/>
    </location>
</feature>
<evidence type="ECO:0000256" key="8">
    <source>
        <dbReference type="ARBA" id="ARBA00022759"/>
    </source>
</evidence>
<dbReference type="PROSITE" id="PS51959">
    <property type="entry name" value="ENDOU"/>
    <property type="match status" value="2"/>
</dbReference>
<evidence type="ECO:0000313" key="15">
    <source>
        <dbReference type="Proteomes" id="UP000038045"/>
    </source>
</evidence>
<dbReference type="CDD" id="cd21159">
    <property type="entry name" value="XendoU"/>
    <property type="match status" value="2"/>
</dbReference>
<evidence type="ECO:0000256" key="5">
    <source>
        <dbReference type="ARBA" id="ARBA00022525"/>
    </source>
</evidence>
<keyword evidence="9 13" id="KW-0378">Hydrolase</keyword>
<organism evidence="15 16">
    <name type="scientific">Parastrongyloides trichosuri</name>
    <name type="common">Possum-specific nematode worm</name>
    <dbReference type="NCBI Taxonomy" id="131310"/>
    <lineage>
        <taxon>Eukaryota</taxon>
        <taxon>Metazoa</taxon>
        <taxon>Ecdysozoa</taxon>
        <taxon>Nematoda</taxon>
        <taxon>Chromadorea</taxon>
        <taxon>Rhabditida</taxon>
        <taxon>Tylenchina</taxon>
        <taxon>Panagrolaimomorpha</taxon>
        <taxon>Strongyloidoidea</taxon>
        <taxon>Strongyloididae</taxon>
        <taxon>Parastrongyloides</taxon>
    </lineage>
</organism>
<dbReference type="Pfam" id="PF00965">
    <property type="entry name" value="TIMP"/>
    <property type="match status" value="1"/>
</dbReference>
<feature type="chain" id="PRO_5026370270" evidence="13">
    <location>
        <begin position="18"/>
        <end position="697"/>
    </location>
</feature>
<dbReference type="GO" id="GO:0046872">
    <property type="term" value="F:metal ion binding"/>
    <property type="evidence" value="ECO:0007669"/>
    <property type="project" value="UniProtKB-UniRule"/>
</dbReference>
<reference evidence="16" key="1">
    <citation type="submission" date="2017-02" db="UniProtKB">
        <authorList>
            <consortium name="WormBaseParasite"/>
        </authorList>
    </citation>
    <scope>IDENTIFICATION</scope>
</reference>
<comment type="cofactor">
    <cofactor evidence="1 13">
        <name>Mn(2+)</name>
        <dbReference type="ChEBI" id="CHEBI:29035"/>
    </cofactor>
</comment>
<evidence type="ECO:0000256" key="1">
    <source>
        <dbReference type="ARBA" id="ARBA00001936"/>
    </source>
</evidence>
<evidence type="ECO:0000256" key="13">
    <source>
        <dbReference type="RuleBase" id="RU367085"/>
    </source>
</evidence>
<dbReference type="GO" id="GO:0008191">
    <property type="term" value="F:metalloendopeptidase inhibitor activity"/>
    <property type="evidence" value="ECO:0007669"/>
    <property type="project" value="InterPro"/>
</dbReference>
<evidence type="ECO:0000256" key="9">
    <source>
        <dbReference type="ARBA" id="ARBA00022801"/>
    </source>
</evidence>
<dbReference type="InterPro" id="IPR008993">
    <property type="entry name" value="TIMP-like_OB-fold"/>
</dbReference>
<keyword evidence="8 13" id="KW-0255">Endonuclease</keyword>
<keyword evidence="5" id="KW-0964">Secreted</keyword>
<dbReference type="InterPro" id="IPR039787">
    <property type="entry name" value="ENDOU"/>
</dbReference>
<dbReference type="GO" id="GO:0003723">
    <property type="term" value="F:RNA binding"/>
    <property type="evidence" value="ECO:0007669"/>
    <property type="project" value="UniProtKB-UniRule"/>
</dbReference>
<evidence type="ECO:0000256" key="4">
    <source>
        <dbReference type="ARBA" id="ARBA00011245"/>
    </source>
</evidence>
<dbReference type="Gene3D" id="2.40.50.120">
    <property type="match status" value="1"/>
</dbReference>
<name>A0A0N5A709_PARTI</name>
<feature type="domain" description="EndoU" evidence="14">
    <location>
        <begin position="29"/>
        <end position="297"/>
    </location>
</feature>
<dbReference type="InterPro" id="IPR018998">
    <property type="entry name" value="EndoU_C"/>
</dbReference>
<keyword evidence="6 13" id="KW-0540">Nuclease</keyword>
<keyword evidence="10 13" id="KW-0694">RNA-binding</keyword>
<keyword evidence="15" id="KW-1185">Reference proteome</keyword>
<evidence type="ECO:0000256" key="6">
    <source>
        <dbReference type="ARBA" id="ARBA00022722"/>
    </source>
</evidence>
<dbReference type="AlphaFoldDB" id="A0A0N5A709"/>
<dbReference type="GO" id="GO:0016787">
    <property type="term" value="F:hydrolase activity"/>
    <property type="evidence" value="ECO:0007669"/>
    <property type="project" value="UniProtKB-KW"/>
</dbReference>
<comment type="subunit">
    <text evidence="4 13">Monomer.</text>
</comment>
<evidence type="ECO:0000256" key="7">
    <source>
        <dbReference type="ARBA" id="ARBA00022723"/>
    </source>
</evidence>
<evidence type="ECO:0000256" key="11">
    <source>
        <dbReference type="ARBA" id="ARBA00023211"/>
    </source>
</evidence>
<dbReference type="SUPFAM" id="SSF50242">
    <property type="entry name" value="TIMP-like"/>
    <property type="match status" value="1"/>
</dbReference>
<dbReference type="InterPro" id="IPR001820">
    <property type="entry name" value="TIMP"/>
</dbReference>
<dbReference type="PANTHER" id="PTHR12439">
    <property type="entry name" value="PLACENTAL PROTEIN 11-RELATED"/>
    <property type="match status" value="1"/>
</dbReference>
<dbReference type="GO" id="GO:0016829">
    <property type="term" value="F:lyase activity"/>
    <property type="evidence" value="ECO:0007669"/>
    <property type="project" value="UniProtKB-KW"/>
</dbReference>
<dbReference type="Pfam" id="PF09412">
    <property type="entry name" value="XendoU"/>
    <property type="match status" value="2"/>
</dbReference>
<keyword evidence="12" id="KW-0456">Lyase</keyword>
<comment type="subcellular location">
    <subcellularLocation>
        <location evidence="2">Secreted</location>
    </subcellularLocation>
</comment>
<evidence type="ECO:0000256" key="10">
    <source>
        <dbReference type="ARBA" id="ARBA00022884"/>
    </source>
</evidence>
<evidence type="ECO:0000256" key="2">
    <source>
        <dbReference type="ARBA" id="ARBA00004613"/>
    </source>
</evidence>
<sequence>MLTILVRFVFLLTTTLAIREEFLPVLKINNNELKKIVSQFWDLDENAVRGNNFKLNFQKNTNLYQRVDVAPFPLFGFVKPSILTKETYKAYINLMNNIYNPNVGVIEMEKEGSKYVNDFCNAVMETKIGNHLYNYLNRFKYPIAQNKNVFKNTIKQIWFGLYSRSRGAKDSSGFEHVFMGEFKNNQISGLHNWLRLYYLESKKEKENFDYMGLIDKVSDCTANIQFKWRNIIKPGGSFFIGTSPEFDFSVYTLCFLAKRKEKICEIEIKGCLVRIEVHDSIMNGHVYVGSAFPIVNSREAKCKTSNDLTISNKEIQDFVNEIYKFDENAVTNNYLHLNFQKDIHIKDKRDNAPEPLFKYVNSSLFKKPTYKAYLALMDNYIPEVGKEENITLAKDREIKNFFKAIMKTRIGSKLFKFLKSKEYKHTKTKYEFEKLLKQIWFGLYTRSKGVSDSSGFEHVFMGEIKKKKVSGLHNWIRLYHLEKNNKTEKFDYMGYLEKSSGFVASIKYRWRKGTKQIGSFFIGTSPEFDFSIYTLCFLSKRKSGTCNFEINGCPIKVITHELKYKGNVYIGSSYPLIGKHNSKFSHVKIIDKNVAMVYGSDEPAQEEDGVKYTVKHLEILKVPKNFNESSLSNIIITPSNTAMCGVDFLNVSDSYILAGAFNPDKTLTIKLCGGLTYNGNKVDSILKLKKYRQTINC</sequence>
<evidence type="ECO:0000313" key="16">
    <source>
        <dbReference type="WBParaSite" id="PTRK_0001779700.1"/>
    </source>
</evidence>
<evidence type="ECO:0000256" key="12">
    <source>
        <dbReference type="ARBA" id="ARBA00023239"/>
    </source>
</evidence>
<dbReference type="InterPro" id="IPR037227">
    <property type="entry name" value="EndoU-like"/>
</dbReference>
<evidence type="ECO:0000256" key="3">
    <source>
        <dbReference type="ARBA" id="ARBA00010168"/>
    </source>
</evidence>
<keyword evidence="13" id="KW-0732">Signal</keyword>
<protein>
    <submittedName>
        <fullName evidence="16">Endoribonuclease</fullName>
    </submittedName>
</protein>
<proteinExistence type="inferred from homology"/>
<feature type="signal peptide" evidence="13">
    <location>
        <begin position="1"/>
        <end position="17"/>
    </location>
</feature>
<evidence type="ECO:0000259" key="14">
    <source>
        <dbReference type="PROSITE" id="PS51959"/>
    </source>
</evidence>
<accession>A0A0N5A709</accession>
<dbReference type="PANTHER" id="PTHR12439:SF11">
    <property type="entry name" value="URIDYLATE-SPECIFIC ENDORIBONUCLEASE"/>
    <property type="match status" value="1"/>
</dbReference>
<dbReference type="GO" id="GO:0005576">
    <property type="term" value="C:extracellular region"/>
    <property type="evidence" value="ECO:0007669"/>
    <property type="project" value="UniProtKB-SubCell"/>
</dbReference>
<dbReference type="Proteomes" id="UP000038045">
    <property type="component" value="Unplaced"/>
</dbReference>
<keyword evidence="11 13" id="KW-0464">Manganese</keyword>
<dbReference type="WBParaSite" id="PTRK_0001779700.1">
    <property type="protein sequence ID" value="PTRK_0001779700.1"/>
    <property type="gene ID" value="PTRK_0001779700"/>
</dbReference>
<keyword evidence="7 13" id="KW-0479">Metal-binding</keyword>
<dbReference type="SUPFAM" id="SSF142877">
    <property type="entry name" value="EndoU-like"/>
    <property type="match status" value="2"/>
</dbReference>
<comment type="similarity">
    <text evidence="3 13">Belongs to the ENDOU family.</text>
</comment>
<dbReference type="GO" id="GO:0004521">
    <property type="term" value="F:RNA endonuclease activity"/>
    <property type="evidence" value="ECO:0007669"/>
    <property type="project" value="UniProtKB-UniRule"/>
</dbReference>